<keyword evidence="4" id="KW-1185">Reference proteome</keyword>
<dbReference type="PANTHER" id="PTHR37984">
    <property type="entry name" value="PROTEIN CBG26694"/>
    <property type="match status" value="1"/>
</dbReference>
<dbReference type="SUPFAM" id="SSF53098">
    <property type="entry name" value="Ribonuclease H-like"/>
    <property type="match status" value="1"/>
</dbReference>
<name>A0A075A508_OPIVI</name>
<dbReference type="Gene3D" id="2.40.70.10">
    <property type="entry name" value="Acid Proteases"/>
    <property type="match status" value="1"/>
</dbReference>
<evidence type="ECO:0000313" key="4">
    <source>
        <dbReference type="Proteomes" id="UP000054324"/>
    </source>
</evidence>
<dbReference type="InterPro" id="IPR021109">
    <property type="entry name" value="Peptidase_aspartic_dom_sf"/>
</dbReference>
<dbReference type="CTD" id="20323602"/>
<dbReference type="GO" id="GO:0003676">
    <property type="term" value="F:nucleic acid binding"/>
    <property type="evidence" value="ECO:0007669"/>
    <property type="project" value="InterPro"/>
</dbReference>
<dbReference type="KEGG" id="ovi:T265_09433"/>
<dbReference type="InterPro" id="IPR012337">
    <property type="entry name" value="RNaseH-like_sf"/>
</dbReference>
<dbReference type="Gene3D" id="3.30.420.10">
    <property type="entry name" value="Ribonuclease H-like superfamily/Ribonuclease H"/>
    <property type="match status" value="1"/>
</dbReference>
<feature type="region of interest" description="Disordered" evidence="1">
    <location>
        <begin position="136"/>
        <end position="156"/>
    </location>
</feature>
<dbReference type="Pfam" id="PF08284">
    <property type="entry name" value="RVP_2"/>
    <property type="match status" value="1"/>
</dbReference>
<dbReference type="STRING" id="6198.A0A075A508"/>
<dbReference type="AlphaFoldDB" id="A0A075A508"/>
<proteinExistence type="predicted"/>
<organism evidence="3 4">
    <name type="scientific">Opisthorchis viverrini</name>
    <name type="common">Southeast Asian liver fluke</name>
    <dbReference type="NCBI Taxonomy" id="6198"/>
    <lineage>
        <taxon>Eukaryota</taxon>
        <taxon>Metazoa</taxon>
        <taxon>Spiralia</taxon>
        <taxon>Lophotrochozoa</taxon>
        <taxon>Platyhelminthes</taxon>
        <taxon>Trematoda</taxon>
        <taxon>Digenea</taxon>
        <taxon>Opisthorchiida</taxon>
        <taxon>Opisthorchiata</taxon>
        <taxon>Opisthorchiidae</taxon>
        <taxon>Opisthorchis</taxon>
    </lineage>
</organism>
<dbReference type="PANTHER" id="PTHR37984:SF15">
    <property type="entry name" value="INTEGRASE CATALYTIC DOMAIN-CONTAINING PROTEIN"/>
    <property type="match status" value="1"/>
</dbReference>
<dbReference type="GeneID" id="20323602"/>
<dbReference type="GO" id="GO:0015074">
    <property type="term" value="P:DNA integration"/>
    <property type="evidence" value="ECO:0007669"/>
    <property type="project" value="InterPro"/>
</dbReference>
<dbReference type="OrthoDB" id="10062030at2759"/>
<dbReference type="InterPro" id="IPR036397">
    <property type="entry name" value="RNaseH_sf"/>
</dbReference>
<dbReference type="PROSITE" id="PS50994">
    <property type="entry name" value="INTEGRASE"/>
    <property type="match status" value="1"/>
</dbReference>
<feature type="domain" description="Integrase catalytic" evidence="2">
    <location>
        <begin position="339"/>
        <end position="425"/>
    </location>
</feature>
<protein>
    <recommendedName>
        <fullName evidence="2">Integrase catalytic domain-containing protein</fullName>
    </recommendedName>
</protein>
<dbReference type="EMBL" id="KL596895">
    <property type="protein sequence ID" value="KER22514.1"/>
    <property type="molecule type" value="Genomic_DNA"/>
</dbReference>
<reference evidence="3 4" key="1">
    <citation type="submission" date="2013-11" db="EMBL/GenBank/DDBJ databases">
        <title>Opisthorchis viverrini - life in the bile duct.</title>
        <authorList>
            <person name="Young N.D."/>
            <person name="Nagarajan N."/>
            <person name="Lin S.J."/>
            <person name="Korhonen P.K."/>
            <person name="Jex A.R."/>
            <person name="Hall R.S."/>
            <person name="Safavi-Hemami H."/>
            <person name="Kaewkong W."/>
            <person name="Bertrand D."/>
            <person name="Gao S."/>
            <person name="Seet Q."/>
            <person name="Wongkham S."/>
            <person name="Teh B.T."/>
            <person name="Wongkham C."/>
            <person name="Intapan P.M."/>
            <person name="Maleewong W."/>
            <person name="Yang X."/>
            <person name="Hu M."/>
            <person name="Wang Z."/>
            <person name="Hofmann A."/>
            <person name="Sternberg P.W."/>
            <person name="Tan P."/>
            <person name="Wang J."/>
            <person name="Gasser R.B."/>
        </authorList>
    </citation>
    <scope>NUCLEOTIDE SEQUENCE [LARGE SCALE GENOMIC DNA]</scope>
</reference>
<evidence type="ECO:0000259" key="2">
    <source>
        <dbReference type="PROSITE" id="PS50994"/>
    </source>
</evidence>
<evidence type="ECO:0000256" key="1">
    <source>
        <dbReference type="SAM" id="MobiDB-lite"/>
    </source>
</evidence>
<sequence length="485" mass="54137">MKAFLSSVPPEQQGQFILSRLDDSAARRVLHSGLSLSAPPDILWTQLASLFARYRRAHPGETPDEYADALRDLASKAHPEDSPKVCEVHAAQRFVAGVRNAELKAKFRRRGDRTLSDALQIARTYEHLYDSGDTAPIPNPVFPKTQRHRQDLWTPTETKPNPRNCFYCMRFGKNARRCGHNSHNSKSPLSTTVPTASTRQSSPLILIGHLNSKPVNILVNTGASRSIASIDLLRPQLNSSHNCPEPLTADGSIISTLGVNRAVLSLSDIITKFTFICARINWDVIVGMDFLVMHGAHIDAQAGTVWFSKSECNSTSSVDTNKLRDLCSNIPDTERSSDPAFESYLLRETCALLEIHKTRTTPYHPEGNGLVERTNRTIKKILTTLVDRYEEERWDEHIHLCMLAYRAAVHESTGYAPAFLQLGHNLRLPSDADTPVAPADLVGSNEYVRSLRERLFAALQIARKNIGHAQQHQKSVYDRRSNGPV</sequence>
<dbReference type="RefSeq" id="XP_009173751.1">
    <property type="nucleotide sequence ID" value="XM_009175487.1"/>
</dbReference>
<dbReference type="SUPFAM" id="SSF50630">
    <property type="entry name" value="Acid proteases"/>
    <property type="match status" value="1"/>
</dbReference>
<dbReference type="InterPro" id="IPR001584">
    <property type="entry name" value="Integrase_cat-core"/>
</dbReference>
<gene>
    <name evidence="3" type="ORF">T265_09433</name>
</gene>
<dbReference type="CDD" id="cd00303">
    <property type="entry name" value="retropepsin_like"/>
    <property type="match status" value="1"/>
</dbReference>
<dbReference type="Proteomes" id="UP000054324">
    <property type="component" value="Unassembled WGS sequence"/>
</dbReference>
<dbReference type="InterPro" id="IPR050951">
    <property type="entry name" value="Retrovirus_Pol_polyprotein"/>
</dbReference>
<evidence type="ECO:0000313" key="3">
    <source>
        <dbReference type="EMBL" id="KER22514.1"/>
    </source>
</evidence>
<accession>A0A075A508</accession>